<dbReference type="GO" id="GO:0003677">
    <property type="term" value="F:DNA binding"/>
    <property type="evidence" value="ECO:0007669"/>
    <property type="project" value="UniProtKB-KW"/>
</dbReference>
<dbReference type="PROSITE" id="PS50937">
    <property type="entry name" value="HTH_MERR_2"/>
    <property type="match status" value="1"/>
</dbReference>
<dbReference type="AlphaFoldDB" id="A0A1T0APS0"/>
<dbReference type="EMBL" id="MUYA01000019">
    <property type="protein sequence ID" value="OOR98085.1"/>
    <property type="molecule type" value="Genomic_DNA"/>
</dbReference>
<evidence type="ECO:0000256" key="1">
    <source>
        <dbReference type="ARBA" id="ARBA00023015"/>
    </source>
</evidence>
<dbReference type="RefSeq" id="WP_245797031.1">
    <property type="nucleotide sequence ID" value="NZ_MUYA01000019.1"/>
</dbReference>
<reference evidence="5 6" key="1">
    <citation type="submission" date="2017-02" db="EMBL/GenBank/DDBJ databases">
        <title>Draft genome sequence of Haemophilus paracuniculus CCUG 43573 type strain.</title>
        <authorList>
            <person name="Engstrom-Jakobsson H."/>
            <person name="Salva-Serra F."/>
            <person name="Thorell K."/>
            <person name="Gonzales-Siles L."/>
            <person name="Karlsson R."/>
            <person name="Boulund F."/>
            <person name="Engstrand L."/>
            <person name="Kristiansson E."/>
            <person name="Moore E."/>
        </authorList>
    </citation>
    <scope>NUCLEOTIDE SEQUENCE [LARGE SCALE GENOMIC DNA]</scope>
    <source>
        <strain evidence="5 6">CCUG 43573</strain>
    </source>
</reference>
<evidence type="ECO:0000313" key="6">
    <source>
        <dbReference type="Proteomes" id="UP000190867"/>
    </source>
</evidence>
<dbReference type="GO" id="GO:0003700">
    <property type="term" value="F:DNA-binding transcription factor activity"/>
    <property type="evidence" value="ECO:0007669"/>
    <property type="project" value="InterPro"/>
</dbReference>
<keyword evidence="2" id="KW-0238">DNA-binding</keyword>
<proteinExistence type="predicted"/>
<comment type="caution">
    <text evidence="5">The sequence shown here is derived from an EMBL/GenBank/DDBJ whole genome shotgun (WGS) entry which is preliminary data.</text>
</comment>
<feature type="domain" description="HTH merR-type" evidence="4">
    <location>
        <begin position="5"/>
        <end position="74"/>
    </location>
</feature>
<dbReference type="CDD" id="cd04785">
    <property type="entry name" value="HTH_CadR-PbrR-like"/>
    <property type="match status" value="1"/>
</dbReference>
<evidence type="ECO:0000313" key="5">
    <source>
        <dbReference type="EMBL" id="OOR98085.1"/>
    </source>
</evidence>
<dbReference type="PRINTS" id="PR00040">
    <property type="entry name" value="HTHMERR"/>
</dbReference>
<evidence type="ECO:0000256" key="2">
    <source>
        <dbReference type="ARBA" id="ARBA00023125"/>
    </source>
</evidence>
<dbReference type="Gene3D" id="1.10.1660.10">
    <property type="match status" value="1"/>
</dbReference>
<dbReference type="PANTHER" id="PTHR30204">
    <property type="entry name" value="REDOX-CYCLING DRUG-SENSING TRANSCRIPTIONAL ACTIVATOR SOXR"/>
    <property type="match status" value="1"/>
</dbReference>
<sequence>MMKTFLKVNELSKLTGVSLETIRYYEKVGLLPPPLRAENGYRLFTQESVDLLHFVRTCRSLGFSVEEIKQLNELQKDPTHDCHNVDELVAKHIEQVDLKIQQLYQIRTLLENMQGCQGGEVASCKAISSLKSL</sequence>
<evidence type="ECO:0000259" key="4">
    <source>
        <dbReference type="PROSITE" id="PS50937"/>
    </source>
</evidence>
<keyword evidence="6" id="KW-1185">Reference proteome</keyword>
<dbReference type="InterPro" id="IPR009061">
    <property type="entry name" value="DNA-bd_dom_put_sf"/>
</dbReference>
<dbReference type="Pfam" id="PF13411">
    <property type="entry name" value="MerR_1"/>
    <property type="match status" value="1"/>
</dbReference>
<dbReference type="STRING" id="734.B0187_09805"/>
<organism evidence="5 6">
    <name type="scientific">Haemophilus paracuniculus</name>
    <dbReference type="NCBI Taxonomy" id="734"/>
    <lineage>
        <taxon>Bacteria</taxon>
        <taxon>Pseudomonadati</taxon>
        <taxon>Pseudomonadota</taxon>
        <taxon>Gammaproteobacteria</taxon>
        <taxon>Pasteurellales</taxon>
        <taxon>Pasteurellaceae</taxon>
        <taxon>Haemophilus</taxon>
    </lineage>
</organism>
<dbReference type="InterPro" id="IPR047057">
    <property type="entry name" value="MerR_fam"/>
</dbReference>
<dbReference type="Proteomes" id="UP000190867">
    <property type="component" value="Unassembled WGS sequence"/>
</dbReference>
<evidence type="ECO:0000256" key="3">
    <source>
        <dbReference type="ARBA" id="ARBA00023163"/>
    </source>
</evidence>
<name>A0A1T0APS0_9PAST</name>
<dbReference type="InterPro" id="IPR000551">
    <property type="entry name" value="MerR-type_HTH_dom"/>
</dbReference>
<gene>
    <name evidence="5" type="ORF">B0187_09805</name>
</gene>
<dbReference type="SMART" id="SM00422">
    <property type="entry name" value="HTH_MERR"/>
    <property type="match status" value="1"/>
</dbReference>
<dbReference type="PANTHER" id="PTHR30204:SF94">
    <property type="entry name" value="HEAVY METAL-DEPENDENT TRANSCRIPTIONAL REGULATOR HI_0293-RELATED"/>
    <property type="match status" value="1"/>
</dbReference>
<keyword evidence="1" id="KW-0805">Transcription regulation</keyword>
<dbReference type="SUPFAM" id="SSF46955">
    <property type="entry name" value="Putative DNA-binding domain"/>
    <property type="match status" value="1"/>
</dbReference>
<keyword evidence="3" id="KW-0804">Transcription</keyword>
<accession>A0A1T0APS0</accession>
<protein>
    <submittedName>
        <fullName evidence="5">MerR family transcriptional regulator</fullName>
    </submittedName>
</protein>